<reference evidence="2 3" key="1">
    <citation type="submission" date="2024-08" db="EMBL/GenBank/DDBJ databases">
        <authorList>
            <person name="Cucini C."/>
            <person name="Frati F."/>
        </authorList>
    </citation>
    <scope>NUCLEOTIDE SEQUENCE [LARGE SCALE GENOMIC DNA]</scope>
</reference>
<sequence length="117" mass="13070">MRTEGLSDISNLPTEVGKSRGKGVKRMIRKQPKPKIKHEYICSPCLQKYLQTVGTVCEHKFTTAQLTKLISGYSALCYTVLSCQPTAVPSTPEILDEILDRAAENMQENSSYNQVSF</sequence>
<organism evidence="2 3">
    <name type="scientific">Orchesella dallaii</name>
    <dbReference type="NCBI Taxonomy" id="48710"/>
    <lineage>
        <taxon>Eukaryota</taxon>
        <taxon>Metazoa</taxon>
        <taxon>Ecdysozoa</taxon>
        <taxon>Arthropoda</taxon>
        <taxon>Hexapoda</taxon>
        <taxon>Collembola</taxon>
        <taxon>Entomobryomorpha</taxon>
        <taxon>Entomobryoidea</taxon>
        <taxon>Orchesellidae</taxon>
        <taxon>Orchesellinae</taxon>
        <taxon>Orchesella</taxon>
    </lineage>
</organism>
<dbReference type="EMBL" id="CAXLJM020000058">
    <property type="protein sequence ID" value="CAL8119170.1"/>
    <property type="molecule type" value="Genomic_DNA"/>
</dbReference>
<feature type="compositionally biased region" description="Basic residues" evidence="1">
    <location>
        <begin position="19"/>
        <end position="31"/>
    </location>
</feature>
<protein>
    <submittedName>
        <fullName evidence="2">Uncharacterized protein</fullName>
    </submittedName>
</protein>
<dbReference type="Proteomes" id="UP001642540">
    <property type="component" value="Unassembled WGS sequence"/>
</dbReference>
<keyword evidence="3" id="KW-1185">Reference proteome</keyword>
<proteinExistence type="predicted"/>
<accession>A0ABP1R3P6</accession>
<feature type="region of interest" description="Disordered" evidence="1">
    <location>
        <begin position="1"/>
        <end position="31"/>
    </location>
</feature>
<name>A0ABP1R3P6_9HEXA</name>
<evidence type="ECO:0000256" key="1">
    <source>
        <dbReference type="SAM" id="MobiDB-lite"/>
    </source>
</evidence>
<gene>
    <name evidence="2" type="ORF">ODALV1_LOCUS18425</name>
</gene>
<evidence type="ECO:0000313" key="2">
    <source>
        <dbReference type="EMBL" id="CAL8119170.1"/>
    </source>
</evidence>
<comment type="caution">
    <text evidence="2">The sequence shown here is derived from an EMBL/GenBank/DDBJ whole genome shotgun (WGS) entry which is preliminary data.</text>
</comment>
<evidence type="ECO:0000313" key="3">
    <source>
        <dbReference type="Proteomes" id="UP001642540"/>
    </source>
</evidence>